<evidence type="ECO:0000313" key="3">
    <source>
        <dbReference type="Proteomes" id="UP000325672"/>
    </source>
</evidence>
<evidence type="ECO:0000256" key="1">
    <source>
        <dbReference type="SAM" id="Phobius"/>
    </source>
</evidence>
<keyword evidence="3" id="KW-1185">Reference proteome</keyword>
<organism evidence="2 3">
    <name type="scientific">Aspergillus pseudotamarii</name>
    <dbReference type="NCBI Taxonomy" id="132259"/>
    <lineage>
        <taxon>Eukaryota</taxon>
        <taxon>Fungi</taxon>
        <taxon>Dikarya</taxon>
        <taxon>Ascomycota</taxon>
        <taxon>Pezizomycotina</taxon>
        <taxon>Eurotiomycetes</taxon>
        <taxon>Eurotiomycetidae</taxon>
        <taxon>Eurotiales</taxon>
        <taxon>Aspergillaceae</taxon>
        <taxon>Aspergillus</taxon>
        <taxon>Aspergillus subgen. Circumdati</taxon>
    </lineage>
</organism>
<sequence length="88" mass="9572">MGISLANLLSILVCVPDYQSPTPIDSILDAARREITVYIRFWLGSQGFSLASRGPMLVLSCFGGIVVLWFFYEGFVLLGAGLSLLCVL</sequence>
<dbReference type="AlphaFoldDB" id="A0A5N6SFG2"/>
<keyword evidence="1" id="KW-0472">Membrane</keyword>
<dbReference type="EMBL" id="ML743628">
    <property type="protein sequence ID" value="KAE8132677.1"/>
    <property type="molecule type" value="Genomic_DNA"/>
</dbReference>
<dbReference type="Proteomes" id="UP000325672">
    <property type="component" value="Unassembled WGS sequence"/>
</dbReference>
<dbReference type="GeneID" id="43640137"/>
<feature type="non-terminal residue" evidence="2">
    <location>
        <position position="88"/>
    </location>
</feature>
<reference evidence="2 3" key="1">
    <citation type="submission" date="2019-04" db="EMBL/GenBank/DDBJ databases">
        <title>Friends and foes A comparative genomics study of 23 Aspergillus species from section Flavi.</title>
        <authorList>
            <consortium name="DOE Joint Genome Institute"/>
            <person name="Kjaerbolling I."/>
            <person name="Vesth T."/>
            <person name="Frisvad J.C."/>
            <person name="Nybo J.L."/>
            <person name="Theobald S."/>
            <person name="Kildgaard S."/>
            <person name="Isbrandt T."/>
            <person name="Kuo A."/>
            <person name="Sato A."/>
            <person name="Lyhne E.K."/>
            <person name="Kogle M.E."/>
            <person name="Wiebenga A."/>
            <person name="Kun R.S."/>
            <person name="Lubbers R.J."/>
            <person name="Makela M.R."/>
            <person name="Barry K."/>
            <person name="Chovatia M."/>
            <person name="Clum A."/>
            <person name="Daum C."/>
            <person name="Haridas S."/>
            <person name="He G."/>
            <person name="LaButti K."/>
            <person name="Lipzen A."/>
            <person name="Mondo S."/>
            <person name="Riley R."/>
            <person name="Salamov A."/>
            <person name="Simmons B.A."/>
            <person name="Magnuson J.K."/>
            <person name="Henrissat B."/>
            <person name="Mortensen U.H."/>
            <person name="Larsen T.O."/>
            <person name="Devries R.P."/>
            <person name="Grigoriev I.V."/>
            <person name="Machida M."/>
            <person name="Baker S.E."/>
            <person name="Andersen M.R."/>
        </authorList>
    </citation>
    <scope>NUCLEOTIDE SEQUENCE [LARGE SCALE GENOMIC DNA]</scope>
    <source>
        <strain evidence="2 3">CBS 117625</strain>
    </source>
</reference>
<accession>A0A5N6SFG2</accession>
<proteinExistence type="predicted"/>
<evidence type="ECO:0000313" key="2">
    <source>
        <dbReference type="EMBL" id="KAE8132677.1"/>
    </source>
</evidence>
<dbReference type="RefSeq" id="XP_031908740.1">
    <property type="nucleotide sequence ID" value="XM_032055927.1"/>
</dbReference>
<keyword evidence="1" id="KW-0812">Transmembrane</keyword>
<name>A0A5N6SFG2_ASPPS</name>
<feature type="transmembrane region" description="Helical" evidence="1">
    <location>
        <begin position="57"/>
        <end position="87"/>
    </location>
</feature>
<gene>
    <name evidence="2" type="ORF">BDV38DRAFT_260464</name>
</gene>
<keyword evidence="1" id="KW-1133">Transmembrane helix</keyword>
<protein>
    <submittedName>
        <fullName evidence="2">Uncharacterized protein</fullName>
    </submittedName>
</protein>